<reference evidence="1" key="1">
    <citation type="journal article" date="2012" name="Nat. Biotechnol.">
        <title>Draft genome sequence of pigeonpea (Cajanus cajan), an orphan legume crop of resource-poor farmers.</title>
        <authorList>
            <person name="Varshney R.K."/>
            <person name="Chen W."/>
            <person name="Li Y."/>
            <person name="Bharti A.K."/>
            <person name="Saxena R.K."/>
            <person name="Schlueter J.A."/>
            <person name="Donoghue M.T."/>
            <person name="Azam S."/>
            <person name="Fan G."/>
            <person name="Whaley A.M."/>
            <person name="Farmer A.D."/>
            <person name="Sheridan J."/>
            <person name="Iwata A."/>
            <person name="Tuteja R."/>
            <person name="Penmetsa R.V."/>
            <person name="Wu W."/>
            <person name="Upadhyaya H.D."/>
            <person name="Yang S.P."/>
            <person name="Shah T."/>
            <person name="Saxena K.B."/>
            <person name="Michael T."/>
            <person name="McCombie W.R."/>
            <person name="Yang B."/>
            <person name="Zhang G."/>
            <person name="Yang H."/>
            <person name="Wang J."/>
            <person name="Spillane C."/>
            <person name="Cook D.R."/>
            <person name="May G.D."/>
            <person name="Xu X."/>
            <person name="Jackson S.A."/>
        </authorList>
    </citation>
    <scope>NUCLEOTIDE SEQUENCE [LARGE SCALE GENOMIC DNA]</scope>
</reference>
<proteinExistence type="predicted"/>
<sequence>MLTSLSILGNSSFKTTSSGIDDKNSTVSLGCPSNHILNEIPVSRSINDCAVVLGGLKLPQGNINCDSSFTLSLKLVKHPCILERPLVHLSSFLLKSLNNTLVNTSKLVDQVASGSGLPRVDVANDHNVDVNLFLTHICLMLSICKRMNHEKVKNAIMPQQTI</sequence>
<dbReference type="STRING" id="3821.A0A151RIV6"/>
<dbReference type="Proteomes" id="UP000075243">
    <property type="component" value="Unassembled WGS sequence"/>
</dbReference>
<dbReference type="EMBL" id="KQ483714">
    <property type="protein sequence ID" value="KYP42507.1"/>
    <property type="molecule type" value="Genomic_DNA"/>
</dbReference>
<accession>A0A151RIV6</accession>
<evidence type="ECO:0000313" key="2">
    <source>
        <dbReference type="Proteomes" id="UP000075243"/>
    </source>
</evidence>
<name>A0A151RIV6_CAJCA</name>
<gene>
    <name evidence="1" type="ORF">KK1_036089</name>
</gene>
<dbReference type="AlphaFoldDB" id="A0A151RIV6"/>
<dbReference type="OMA" id="FLTHICL"/>
<protein>
    <submittedName>
        <fullName evidence="1">Uncharacterized protein</fullName>
    </submittedName>
</protein>
<organism evidence="1 2">
    <name type="scientific">Cajanus cajan</name>
    <name type="common">Pigeon pea</name>
    <name type="synonym">Cajanus indicus</name>
    <dbReference type="NCBI Taxonomy" id="3821"/>
    <lineage>
        <taxon>Eukaryota</taxon>
        <taxon>Viridiplantae</taxon>
        <taxon>Streptophyta</taxon>
        <taxon>Embryophyta</taxon>
        <taxon>Tracheophyta</taxon>
        <taxon>Spermatophyta</taxon>
        <taxon>Magnoliopsida</taxon>
        <taxon>eudicotyledons</taxon>
        <taxon>Gunneridae</taxon>
        <taxon>Pentapetalae</taxon>
        <taxon>rosids</taxon>
        <taxon>fabids</taxon>
        <taxon>Fabales</taxon>
        <taxon>Fabaceae</taxon>
        <taxon>Papilionoideae</taxon>
        <taxon>50 kb inversion clade</taxon>
        <taxon>NPAAA clade</taxon>
        <taxon>indigoferoid/millettioid clade</taxon>
        <taxon>Phaseoleae</taxon>
        <taxon>Cajanus</taxon>
    </lineage>
</organism>
<evidence type="ECO:0000313" key="1">
    <source>
        <dbReference type="EMBL" id="KYP42507.1"/>
    </source>
</evidence>
<dbReference type="Gramene" id="C.cajan_33288.t">
    <property type="protein sequence ID" value="C.cajan_33288.t.cds1"/>
    <property type="gene ID" value="C.cajan_33288"/>
</dbReference>
<dbReference type="AntiFam" id="ANF00072">
    <property type="entry name" value="Shadow ORF (opposite TypA)"/>
</dbReference>
<keyword evidence="2" id="KW-1185">Reference proteome</keyword>